<comment type="caution">
    <text evidence="9">The sequence shown here is derived from an EMBL/GenBank/DDBJ whole genome shotgun (WGS) entry which is preliminary data.</text>
</comment>
<evidence type="ECO:0000256" key="2">
    <source>
        <dbReference type="ARBA" id="ARBA00009096"/>
    </source>
</evidence>
<evidence type="ECO:0000256" key="7">
    <source>
        <dbReference type="PIRNR" id="PIRNR031032"/>
    </source>
</evidence>
<organism evidence="9 10">
    <name type="scientific">Hanseniaspora osmophila</name>
    <dbReference type="NCBI Taxonomy" id="56408"/>
    <lineage>
        <taxon>Eukaryota</taxon>
        <taxon>Fungi</taxon>
        <taxon>Dikarya</taxon>
        <taxon>Ascomycota</taxon>
        <taxon>Saccharomycotina</taxon>
        <taxon>Saccharomycetes</taxon>
        <taxon>Saccharomycodales</taxon>
        <taxon>Saccharomycodaceae</taxon>
        <taxon>Hanseniaspora</taxon>
    </lineage>
</organism>
<dbReference type="InParanoid" id="A0A1E5RF04"/>
<evidence type="ECO:0000313" key="10">
    <source>
        <dbReference type="Proteomes" id="UP000095728"/>
    </source>
</evidence>
<dbReference type="FunCoup" id="A0A1E5RF04">
    <property type="interactions" value="46"/>
</dbReference>
<keyword evidence="5 7" id="KW-1133">Transmembrane helix</keyword>
<dbReference type="PANTHER" id="PTHR31204">
    <property type="entry name" value="SIGMA INTRACELLULAR RECEPTOR 2"/>
    <property type="match status" value="1"/>
</dbReference>
<reference evidence="10" key="1">
    <citation type="journal article" date="2016" name="Genome Announc.">
        <title>Genome sequences of three species of Hanseniaspora isolated from spontaneous wine fermentations.</title>
        <authorList>
            <person name="Sternes P.R."/>
            <person name="Lee D."/>
            <person name="Kutyna D.R."/>
            <person name="Borneman A.R."/>
        </authorList>
    </citation>
    <scope>NUCLEOTIDE SEQUENCE [LARGE SCALE GENOMIC DNA]</scope>
    <source>
        <strain evidence="10">AWRI3579</strain>
    </source>
</reference>
<dbReference type="GO" id="GO:0005789">
    <property type="term" value="C:endoplasmic reticulum membrane"/>
    <property type="evidence" value="ECO:0007669"/>
    <property type="project" value="UniProtKB-SubCell"/>
</dbReference>
<dbReference type="OrthoDB" id="433124at2759"/>
<evidence type="ECO:0000256" key="6">
    <source>
        <dbReference type="ARBA" id="ARBA00023136"/>
    </source>
</evidence>
<comment type="similarity">
    <text evidence="2">Belongs to the TMEM97/sigma-2 receptor family.</text>
</comment>
<evidence type="ECO:0000259" key="8">
    <source>
        <dbReference type="PROSITE" id="PS51751"/>
    </source>
</evidence>
<dbReference type="AlphaFoldDB" id="A0A1E5RF04"/>
<feature type="transmembrane region" description="Helical" evidence="7">
    <location>
        <begin position="26"/>
        <end position="49"/>
    </location>
</feature>
<keyword evidence="4 7" id="KW-0256">Endoplasmic reticulum</keyword>
<dbReference type="STRING" id="56408.A0A1E5RF04"/>
<protein>
    <recommendedName>
        <fullName evidence="7">Efficient mitochondria targeting-associated protein 19</fullName>
    </recommendedName>
</protein>
<dbReference type="InterPro" id="IPR033118">
    <property type="entry name" value="EXPERA"/>
</dbReference>
<dbReference type="PANTHER" id="PTHR31204:SF1">
    <property type="entry name" value="SIGMA INTRACELLULAR RECEPTOR 2"/>
    <property type="match status" value="1"/>
</dbReference>
<evidence type="ECO:0000256" key="3">
    <source>
        <dbReference type="ARBA" id="ARBA00022692"/>
    </source>
</evidence>
<keyword evidence="6 7" id="KW-0472">Membrane</keyword>
<gene>
    <name evidence="9" type="ORF">AWRI3579_g2412</name>
</gene>
<dbReference type="Proteomes" id="UP000095728">
    <property type="component" value="Unassembled WGS sequence"/>
</dbReference>
<evidence type="ECO:0000256" key="5">
    <source>
        <dbReference type="ARBA" id="ARBA00022989"/>
    </source>
</evidence>
<dbReference type="InterPro" id="IPR051987">
    <property type="entry name" value="Sigma-2_receptor-like"/>
</dbReference>
<evidence type="ECO:0000256" key="4">
    <source>
        <dbReference type="ARBA" id="ARBA00022824"/>
    </source>
</evidence>
<sequence length="190" mass="22833">MVAPVNRDAVPEYKKQYLLSKFADNFYYYFFIIHFFISVFVDSCGVIGIENMYTKNIIEKYISSYNDYLLFERPIWFKNLIYLEIFTQIPMFLWFFTMFNRFYDELNKETFTEEVTKQNKARIHEWKKLIRFFLKVYGLMASASTAYCIYEVYLNGHYPGTAMPLDLNDRLKLISMYAPMVYIPGGLLFL</sequence>
<feature type="transmembrane region" description="Helical" evidence="7">
    <location>
        <begin position="132"/>
        <end position="153"/>
    </location>
</feature>
<keyword evidence="3 7" id="KW-0812">Transmembrane</keyword>
<comment type="subcellular location">
    <subcellularLocation>
        <location evidence="1">Endoplasmic reticulum membrane</location>
        <topology evidence="1">Multi-pass membrane protein</topology>
    </subcellularLocation>
</comment>
<name>A0A1E5RF04_9ASCO</name>
<dbReference type="InterPro" id="IPR016964">
    <property type="entry name" value="Sigma2_recept"/>
</dbReference>
<evidence type="ECO:0000256" key="1">
    <source>
        <dbReference type="ARBA" id="ARBA00004477"/>
    </source>
</evidence>
<proteinExistence type="inferred from homology"/>
<evidence type="ECO:0000313" key="9">
    <source>
        <dbReference type="EMBL" id="OEJ85446.1"/>
    </source>
</evidence>
<dbReference type="Pfam" id="PF05241">
    <property type="entry name" value="EBP"/>
    <property type="match status" value="1"/>
</dbReference>
<feature type="transmembrane region" description="Helical" evidence="7">
    <location>
        <begin position="80"/>
        <end position="99"/>
    </location>
</feature>
<dbReference type="PROSITE" id="PS51751">
    <property type="entry name" value="EXPERA"/>
    <property type="match status" value="1"/>
</dbReference>
<dbReference type="PIRSF" id="PIRSF031032">
    <property type="entry name" value="TMP_97_prd"/>
    <property type="match status" value="1"/>
</dbReference>
<keyword evidence="10" id="KW-1185">Reference proteome</keyword>
<feature type="domain" description="EXPERA" evidence="8">
    <location>
        <begin position="23"/>
        <end position="188"/>
    </location>
</feature>
<accession>A0A1E5RF04</accession>
<dbReference type="EMBL" id="LPNM01000007">
    <property type="protein sequence ID" value="OEJ85446.1"/>
    <property type="molecule type" value="Genomic_DNA"/>
</dbReference>